<organism evidence="2 3">
    <name type="scientific">Syntrophus aciditrophicus (strain SB)</name>
    <dbReference type="NCBI Taxonomy" id="56780"/>
    <lineage>
        <taxon>Bacteria</taxon>
        <taxon>Pseudomonadati</taxon>
        <taxon>Thermodesulfobacteriota</taxon>
        <taxon>Syntrophia</taxon>
        <taxon>Syntrophales</taxon>
        <taxon>Syntrophaceae</taxon>
        <taxon>Syntrophus</taxon>
    </lineage>
</organism>
<evidence type="ECO:0000313" key="2">
    <source>
        <dbReference type="EMBL" id="ABC78609.1"/>
    </source>
</evidence>
<evidence type="ECO:0000256" key="1">
    <source>
        <dbReference type="SAM" id="MobiDB-lite"/>
    </source>
</evidence>
<keyword evidence="3" id="KW-1185">Reference proteome</keyword>
<dbReference type="Proteomes" id="UP000001933">
    <property type="component" value="Chromosome"/>
</dbReference>
<reference evidence="2 3" key="1">
    <citation type="journal article" date="2007" name="Proc. Natl. Acad. Sci. U.S.A.">
        <title>The genome of Syntrophus aciditrophicus: life at the thermodynamic limit of microbial growth.</title>
        <authorList>
            <person name="McInerney M.J."/>
            <person name="Rohlin L."/>
            <person name="Mouttaki H."/>
            <person name="Kim U."/>
            <person name="Krupp R.S."/>
            <person name="Rios-Hernandez L."/>
            <person name="Sieber J."/>
            <person name="Struchtemeyer C.G."/>
            <person name="Bhattacharyya A."/>
            <person name="Campbell J.W."/>
            <person name="Gunsalus R.P."/>
        </authorList>
    </citation>
    <scope>NUCLEOTIDE SEQUENCE [LARGE SCALE GENOMIC DNA]</scope>
    <source>
        <strain evidence="2 3">SB</strain>
    </source>
</reference>
<dbReference type="AntiFam" id="ANF00272">
    <property type="entry name" value="Translation of CRISPR region"/>
</dbReference>
<feature type="compositionally biased region" description="Basic and acidic residues" evidence="1">
    <location>
        <begin position="89"/>
        <end position="98"/>
    </location>
</feature>
<dbReference type="EMBL" id="CP000252">
    <property type="protein sequence ID" value="ABC78609.1"/>
    <property type="molecule type" value="Genomic_DNA"/>
</dbReference>
<dbReference type="HOGENOM" id="CLU_2332608_0_0_7"/>
<dbReference type="AlphaFoldDB" id="Q2LWZ6"/>
<gene>
    <name evidence="2" type="ORF">SYN_02463</name>
</gene>
<dbReference type="STRING" id="56780.SYN_02463"/>
<accession>Q2LWZ6</accession>
<proteinExistence type="predicted"/>
<sequence length="98" mass="10348">MGGDSATADFYARFGVSIHAPAWGATLDCRGETLTLKVSIHAPAWGATLTSVPSGIDSRFQSTPPHGGRHAPACPRFRIAGSFNPRPRMGGDPDDTLR</sequence>
<feature type="region of interest" description="Disordered" evidence="1">
    <location>
        <begin position="60"/>
        <end position="98"/>
    </location>
</feature>
<dbReference type="InParanoid" id="Q2LWZ6"/>
<protein>
    <submittedName>
        <fullName evidence="2">Hypothetical cytosolic protein</fullName>
    </submittedName>
</protein>
<evidence type="ECO:0000313" key="3">
    <source>
        <dbReference type="Proteomes" id="UP000001933"/>
    </source>
</evidence>
<dbReference type="KEGG" id="sat:SYN_02463"/>
<name>Q2LWZ6_SYNAS</name>